<dbReference type="Proteomes" id="UP000886520">
    <property type="component" value="Chromosome 1"/>
</dbReference>
<dbReference type="InterPro" id="IPR001251">
    <property type="entry name" value="CRAL-TRIO_dom"/>
</dbReference>
<dbReference type="EMBL" id="JABFUD020000001">
    <property type="protein sequence ID" value="KAI5084177.1"/>
    <property type="molecule type" value="Genomic_DNA"/>
</dbReference>
<dbReference type="PANTHER" id="PTHR48411">
    <property type="entry name" value="OS01G0948300 PROTEIN"/>
    <property type="match status" value="1"/>
</dbReference>
<proteinExistence type="predicted"/>
<dbReference type="CDD" id="cd00170">
    <property type="entry name" value="SEC14"/>
    <property type="match status" value="1"/>
</dbReference>
<dbReference type="OrthoDB" id="365077at2759"/>
<dbReference type="InterPro" id="IPR036865">
    <property type="entry name" value="CRAL-TRIO_dom_sf"/>
</dbReference>
<name>A0A9D4VEZ2_ADICA</name>
<organism evidence="2 3">
    <name type="scientific">Adiantum capillus-veneris</name>
    <name type="common">Maidenhair fern</name>
    <dbReference type="NCBI Taxonomy" id="13818"/>
    <lineage>
        <taxon>Eukaryota</taxon>
        <taxon>Viridiplantae</taxon>
        <taxon>Streptophyta</taxon>
        <taxon>Embryophyta</taxon>
        <taxon>Tracheophyta</taxon>
        <taxon>Polypodiopsida</taxon>
        <taxon>Polypodiidae</taxon>
        <taxon>Polypodiales</taxon>
        <taxon>Pteridineae</taxon>
        <taxon>Pteridaceae</taxon>
        <taxon>Vittarioideae</taxon>
        <taxon>Adiantum</taxon>
    </lineage>
</organism>
<reference evidence="2" key="1">
    <citation type="submission" date="2021-01" db="EMBL/GenBank/DDBJ databases">
        <title>Adiantum capillus-veneris genome.</title>
        <authorList>
            <person name="Fang Y."/>
            <person name="Liao Q."/>
        </authorList>
    </citation>
    <scope>NUCLEOTIDE SEQUENCE</scope>
    <source>
        <strain evidence="2">H3</strain>
        <tissue evidence="2">Leaf</tissue>
    </source>
</reference>
<dbReference type="Pfam" id="PF13716">
    <property type="entry name" value="CRAL_TRIO_2"/>
    <property type="match status" value="1"/>
</dbReference>
<dbReference type="AlphaFoldDB" id="A0A9D4VEZ2"/>
<feature type="domain" description="CRAL-TRIO" evidence="1">
    <location>
        <begin position="22"/>
        <end position="172"/>
    </location>
</feature>
<evidence type="ECO:0000313" key="3">
    <source>
        <dbReference type="Proteomes" id="UP000886520"/>
    </source>
</evidence>
<dbReference type="PANTHER" id="PTHR48411:SF1">
    <property type="entry name" value="OS01G0948300 PROTEIN"/>
    <property type="match status" value="1"/>
</dbReference>
<accession>A0A9D4VEZ2</accession>
<dbReference type="SUPFAM" id="SSF52087">
    <property type="entry name" value="CRAL/TRIO domain"/>
    <property type="match status" value="1"/>
</dbReference>
<comment type="caution">
    <text evidence="2">The sequence shown here is derived from an EMBL/GenBank/DDBJ whole genome shotgun (WGS) entry which is preliminary data.</text>
</comment>
<keyword evidence="3" id="KW-1185">Reference proteome</keyword>
<sequence>MDDFVNVAADPHGNEERDRFLDLEELQFLSTEGIDKHGRRILRIVGKFLHAPIINRLHLKDYLIFKILAEAPQEPLCIVYFHTDANRAENSPGILNLRWIYEAVPQDLRQRLEAIYFVHPGALSRMTLAMVGRFLSDGLYDKVKYVNRVEFLWDDVRKGQVEIPEFVFQHDKVLEERPLMDYFIEPDPFSMLSSSSVGHGKPSRWGTIM</sequence>
<gene>
    <name evidence="2" type="ORF">GOP47_0000346</name>
</gene>
<evidence type="ECO:0000259" key="1">
    <source>
        <dbReference type="SMART" id="SM00516"/>
    </source>
</evidence>
<dbReference type="Gene3D" id="3.40.525.10">
    <property type="entry name" value="CRAL-TRIO lipid binding domain"/>
    <property type="match status" value="1"/>
</dbReference>
<protein>
    <recommendedName>
        <fullName evidence="1">CRAL-TRIO domain-containing protein</fullName>
    </recommendedName>
</protein>
<evidence type="ECO:0000313" key="2">
    <source>
        <dbReference type="EMBL" id="KAI5084177.1"/>
    </source>
</evidence>
<dbReference type="SMART" id="SM00516">
    <property type="entry name" value="SEC14"/>
    <property type="match status" value="1"/>
</dbReference>